<dbReference type="InterPro" id="IPR036286">
    <property type="entry name" value="LexA/Signal_pep-like_sf"/>
</dbReference>
<feature type="transmembrane region" description="Helical" evidence="9">
    <location>
        <begin position="16"/>
        <end position="38"/>
    </location>
</feature>
<comment type="subcellular location">
    <subcellularLocation>
        <location evidence="1">Periplasm</location>
    </subcellularLocation>
</comment>
<dbReference type="Gene3D" id="2.10.109.10">
    <property type="entry name" value="Umud Fragment, subunit A"/>
    <property type="match status" value="1"/>
</dbReference>
<reference evidence="11 12" key="1">
    <citation type="submission" date="2017-08" db="EMBL/GenBank/DDBJ databases">
        <authorList>
            <person name="de Groot N.N."/>
        </authorList>
    </citation>
    <scope>NUCLEOTIDE SEQUENCE [LARGE SCALE GENOMIC DNA]</scope>
    <source>
        <strain evidence="11 12">USBA 78</strain>
    </source>
</reference>
<dbReference type="InterPro" id="IPR014139">
    <property type="entry name" value="Peptidase_S26C_TraF"/>
</dbReference>
<dbReference type="AlphaFoldDB" id="A0A285TPC0"/>
<sequence length="182" mass="20364">MRCRHLLLHSMPQKDVLYVIGPFLLGVLGIGLISFSIVHHSTPWLVWNVSPSAPLGLYRMISGVPQKGDFVLVRPPKPISQLASSRLYIPANVPFVKRIAAITGDHVCAHHRVILINGHAVVGQLERDSSGRKMPLWQGCRLLQEGEYFLLMPEAPASFDSRYFGPVMRENLIGRLVPIWVD</sequence>
<organism evidence="11 12">
    <name type="scientific">Thalassospira xiamenensis</name>
    <dbReference type="NCBI Taxonomy" id="220697"/>
    <lineage>
        <taxon>Bacteria</taxon>
        <taxon>Pseudomonadati</taxon>
        <taxon>Pseudomonadota</taxon>
        <taxon>Alphaproteobacteria</taxon>
        <taxon>Rhodospirillales</taxon>
        <taxon>Thalassospiraceae</taxon>
        <taxon>Thalassospira</taxon>
    </lineage>
</organism>
<gene>
    <name evidence="11" type="ORF">SAMN05428964_104379</name>
</gene>
<keyword evidence="9" id="KW-0472">Membrane</keyword>
<evidence type="ECO:0000256" key="9">
    <source>
        <dbReference type="SAM" id="Phobius"/>
    </source>
</evidence>
<evidence type="ECO:0000256" key="7">
    <source>
        <dbReference type="ARBA" id="ARBA00022971"/>
    </source>
</evidence>
<comment type="similarity">
    <text evidence="3">Belongs to the peptidase S26 family.</text>
</comment>
<dbReference type="GO" id="GO:0016020">
    <property type="term" value="C:membrane"/>
    <property type="evidence" value="ECO:0007669"/>
    <property type="project" value="InterPro"/>
</dbReference>
<feature type="domain" description="Peptidase S26" evidence="10">
    <location>
        <begin position="23"/>
        <end position="180"/>
    </location>
</feature>
<evidence type="ECO:0000256" key="6">
    <source>
        <dbReference type="ARBA" id="ARBA00022764"/>
    </source>
</evidence>
<evidence type="ECO:0000256" key="1">
    <source>
        <dbReference type="ARBA" id="ARBA00004418"/>
    </source>
</evidence>
<evidence type="ECO:0000256" key="4">
    <source>
        <dbReference type="ARBA" id="ARBA00019232"/>
    </source>
</evidence>
<evidence type="ECO:0000256" key="8">
    <source>
        <dbReference type="ARBA" id="ARBA00029906"/>
    </source>
</evidence>
<evidence type="ECO:0000256" key="5">
    <source>
        <dbReference type="ARBA" id="ARBA00022729"/>
    </source>
</evidence>
<evidence type="ECO:0000313" key="11">
    <source>
        <dbReference type="EMBL" id="SOC24711.1"/>
    </source>
</evidence>
<protein>
    <recommendedName>
        <fullName evidence="4">Signal peptidase I</fullName>
    </recommendedName>
    <alternativeName>
        <fullName evidence="8">Leader peptidase I</fullName>
    </alternativeName>
</protein>
<dbReference type="GO" id="GO:0004252">
    <property type="term" value="F:serine-type endopeptidase activity"/>
    <property type="evidence" value="ECO:0007669"/>
    <property type="project" value="InterPro"/>
</dbReference>
<dbReference type="InterPro" id="IPR019533">
    <property type="entry name" value="Peptidase_S26"/>
</dbReference>
<evidence type="ECO:0000259" key="10">
    <source>
        <dbReference type="Pfam" id="PF10502"/>
    </source>
</evidence>
<dbReference type="PANTHER" id="PTHR43390:SF1">
    <property type="entry name" value="CHLOROPLAST PROCESSING PEPTIDASE"/>
    <property type="match status" value="1"/>
</dbReference>
<dbReference type="GO" id="GO:0042597">
    <property type="term" value="C:periplasmic space"/>
    <property type="evidence" value="ECO:0007669"/>
    <property type="project" value="UniProtKB-SubCell"/>
</dbReference>
<accession>A0A285TPC0</accession>
<dbReference type="NCBIfam" id="TIGR02771">
    <property type="entry name" value="TraF_Ti"/>
    <property type="match status" value="1"/>
</dbReference>
<dbReference type="Proteomes" id="UP000219068">
    <property type="component" value="Unassembled WGS sequence"/>
</dbReference>
<evidence type="ECO:0000256" key="3">
    <source>
        <dbReference type="ARBA" id="ARBA00009370"/>
    </source>
</evidence>
<dbReference type="RefSeq" id="WP_097052542.1">
    <property type="nucleotide sequence ID" value="NZ_OBMM01000004.1"/>
</dbReference>
<evidence type="ECO:0000256" key="2">
    <source>
        <dbReference type="ARBA" id="ARBA00005849"/>
    </source>
</evidence>
<name>A0A285TPC0_9PROT</name>
<keyword evidence="9" id="KW-0812">Transmembrane</keyword>
<comment type="similarity">
    <text evidence="2">Belongs to the peptidase S26C family.</text>
</comment>
<dbReference type="GO" id="GO:0006465">
    <property type="term" value="P:signal peptide processing"/>
    <property type="evidence" value="ECO:0007669"/>
    <property type="project" value="InterPro"/>
</dbReference>
<dbReference type="SUPFAM" id="SSF51306">
    <property type="entry name" value="LexA/Signal peptidase"/>
    <property type="match status" value="1"/>
</dbReference>
<dbReference type="InterPro" id="IPR000223">
    <property type="entry name" value="Pept_S26A_signal_pept_1"/>
</dbReference>
<dbReference type="PANTHER" id="PTHR43390">
    <property type="entry name" value="SIGNAL PEPTIDASE I"/>
    <property type="match status" value="1"/>
</dbReference>
<keyword evidence="9" id="KW-1133">Transmembrane helix</keyword>
<evidence type="ECO:0000313" key="12">
    <source>
        <dbReference type="Proteomes" id="UP000219068"/>
    </source>
</evidence>
<keyword evidence="5" id="KW-0732">Signal</keyword>
<keyword evidence="7" id="KW-0184">Conjugation</keyword>
<proteinExistence type="inferred from homology"/>
<dbReference type="Pfam" id="PF10502">
    <property type="entry name" value="Peptidase_S26"/>
    <property type="match status" value="1"/>
</dbReference>
<dbReference type="EMBL" id="OBMM01000004">
    <property type="protein sequence ID" value="SOC24711.1"/>
    <property type="molecule type" value="Genomic_DNA"/>
</dbReference>
<keyword evidence="6" id="KW-0574">Periplasm</keyword>